<organism evidence="1 2">
    <name type="scientific">Melastoma candidum</name>
    <dbReference type="NCBI Taxonomy" id="119954"/>
    <lineage>
        <taxon>Eukaryota</taxon>
        <taxon>Viridiplantae</taxon>
        <taxon>Streptophyta</taxon>
        <taxon>Embryophyta</taxon>
        <taxon>Tracheophyta</taxon>
        <taxon>Spermatophyta</taxon>
        <taxon>Magnoliopsida</taxon>
        <taxon>eudicotyledons</taxon>
        <taxon>Gunneridae</taxon>
        <taxon>Pentapetalae</taxon>
        <taxon>rosids</taxon>
        <taxon>malvids</taxon>
        <taxon>Myrtales</taxon>
        <taxon>Melastomataceae</taxon>
        <taxon>Melastomatoideae</taxon>
        <taxon>Melastomateae</taxon>
        <taxon>Melastoma</taxon>
    </lineage>
</organism>
<gene>
    <name evidence="1" type="ORF">MLD38_013451</name>
</gene>
<protein>
    <submittedName>
        <fullName evidence="1">Uncharacterized protein</fullName>
    </submittedName>
</protein>
<evidence type="ECO:0000313" key="1">
    <source>
        <dbReference type="EMBL" id="KAI4375598.1"/>
    </source>
</evidence>
<sequence length="135" mass="15178">MGIPAHTDYGLLTFLTQHGSNGLEIFHGDKWVEVHPIKGAILVNTCDHIEIITNGKYKSVLHRAKVNTEKTRMSIVSSIGPSPDTFVGPMEELLGDGKEEAKYKGMKYMEYFDLMYDPKLFGKSCLEYVKITANH</sequence>
<dbReference type="Proteomes" id="UP001057402">
    <property type="component" value="Chromosome 4"/>
</dbReference>
<name>A0ACB9R9L1_9MYRT</name>
<dbReference type="EMBL" id="CM042883">
    <property type="protein sequence ID" value="KAI4375598.1"/>
    <property type="molecule type" value="Genomic_DNA"/>
</dbReference>
<comment type="caution">
    <text evidence="1">The sequence shown here is derived from an EMBL/GenBank/DDBJ whole genome shotgun (WGS) entry which is preliminary data.</text>
</comment>
<reference evidence="2" key="1">
    <citation type="journal article" date="2023" name="Front. Plant Sci.">
        <title>Chromosomal-level genome assembly of Melastoma candidum provides insights into trichome evolution.</title>
        <authorList>
            <person name="Zhong Y."/>
            <person name="Wu W."/>
            <person name="Sun C."/>
            <person name="Zou P."/>
            <person name="Liu Y."/>
            <person name="Dai S."/>
            <person name="Zhou R."/>
        </authorList>
    </citation>
    <scope>NUCLEOTIDE SEQUENCE [LARGE SCALE GENOMIC DNA]</scope>
</reference>
<evidence type="ECO:0000313" key="2">
    <source>
        <dbReference type="Proteomes" id="UP001057402"/>
    </source>
</evidence>
<keyword evidence="2" id="KW-1185">Reference proteome</keyword>
<proteinExistence type="predicted"/>
<accession>A0ACB9R9L1</accession>